<dbReference type="Gene3D" id="3.40.50.180">
    <property type="entry name" value="Methylesterase CheB, C-terminal domain"/>
    <property type="match status" value="1"/>
</dbReference>
<keyword evidence="9" id="KW-1185">Reference proteome</keyword>
<dbReference type="EMBL" id="BAAADO010000004">
    <property type="protein sequence ID" value="GAA0495727.1"/>
    <property type="molecule type" value="Genomic_DNA"/>
</dbReference>
<reference evidence="8 9" key="1">
    <citation type="journal article" date="2019" name="Int. J. Syst. Evol. Microbiol.">
        <title>The Global Catalogue of Microorganisms (GCM) 10K type strain sequencing project: providing services to taxonomists for standard genome sequencing and annotation.</title>
        <authorList>
            <consortium name="The Broad Institute Genomics Platform"/>
            <consortium name="The Broad Institute Genome Sequencing Center for Infectious Disease"/>
            <person name="Wu L."/>
            <person name="Ma J."/>
        </authorList>
    </citation>
    <scope>NUCLEOTIDE SEQUENCE [LARGE SCALE GENOMIC DNA]</scope>
    <source>
        <strain evidence="8 9">JCM 12389</strain>
    </source>
</reference>
<keyword evidence="3 4" id="KW-0145">Chemotaxis</keyword>
<evidence type="ECO:0000256" key="4">
    <source>
        <dbReference type="PROSITE-ProRule" id="PRU00050"/>
    </source>
</evidence>
<keyword evidence="3" id="KW-0963">Cytoplasm</keyword>
<evidence type="ECO:0000256" key="2">
    <source>
        <dbReference type="ARBA" id="ARBA00048267"/>
    </source>
</evidence>
<dbReference type="CDD" id="cd16432">
    <property type="entry name" value="CheB_Rec"/>
    <property type="match status" value="1"/>
</dbReference>
<dbReference type="Gene3D" id="3.40.50.2300">
    <property type="match status" value="1"/>
</dbReference>
<evidence type="ECO:0000256" key="1">
    <source>
        <dbReference type="ARBA" id="ARBA00022801"/>
    </source>
</evidence>
<feature type="active site" evidence="3 4">
    <location>
        <position position="168"/>
    </location>
</feature>
<comment type="function">
    <text evidence="3">Involved in chemotaxis. Part of a chemotaxis signal transduction system that modulates chemotaxis in response to various stimuli. Catalyzes the demethylation of specific methylglutamate residues introduced into the chemoreceptors (methyl-accepting chemotaxis proteins or MCP) by CheR. Also mediates the irreversible deamidation of specific glutamine residues to glutamic acid.</text>
</comment>
<feature type="domain" description="CheB-type methylesterase" evidence="7">
    <location>
        <begin position="147"/>
        <end position="350"/>
    </location>
</feature>
<dbReference type="NCBIfam" id="NF009206">
    <property type="entry name" value="PRK12555.1"/>
    <property type="match status" value="1"/>
</dbReference>
<dbReference type="PIRSF" id="PIRSF000876">
    <property type="entry name" value="RR_chemtxs_CheB"/>
    <property type="match status" value="1"/>
</dbReference>
<dbReference type="SUPFAM" id="SSF52172">
    <property type="entry name" value="CheY-like"/>
    <property type="match status" value="1"/>
</dbReference>
<protein>
    <recommendedName>
        <fullName evidence="3">Protein-glutamate methylesterase/protein-glutamine glutaminase</fullName>
        <ecNumber evidence="3">3.1.1.61</ecNumber>
        <ecNumber evidence="3">3.5.1.44</ecNumber>
    </recommendedName>
</protein>
<dbReference type="CDD" id="cd17541">
    <property type="entry name" value="REC_CheB-like"/>
    <property type="match status" value="1"/>
</dbReference>
<evidence type="ECO:0000256" key="5">
    <source>
        <dbReference type="PROSITE-ProRule" id="PRU00169"/>
    </source>
</evidence>
<dbReference type="PANTHER" id="PTHR42872:SF3">
    <property type="entry name" value="PROTEIN-GLUTAMATE METHYLESTERASE_PROTEIN-GLUTAMINE GLUTAMINASE 1"/>
    <property type="match status" value="1"/>
</dbReference>
<dbReference type="InterPro" id="IPR000673">
    <property type="entry name" value="Sig_transdc_resp-reg_Me-estase"/>
</dbReference>
<dbReference type="Proteomes" id="UP001500880">
    <property type="component" value="Unassembled WGS sequence"/>
</dbReference>
<evidence type="ECO:0000256" key="3">
    <source>
        <dbReference type="HAMAP-Rule" id="MF_00099"/>
    </source>
</evidence>
<comment type="catalytic activity">
    <reaction evidence="2 3">
        <text>[protein]-L-glutamate 5-O-methyl ester + H2O = L-glutamyl-[protein] + methanol + H(+)</text>
        <dbReference type="Rhea" id="RHEA:23236"/>
        <dbReference type="Rhea" id="RHEA-COMP:10208"/>
        <dbReference type="Rhea" id="RHEA-COMP:10311"/>
        <dbReference type="ChEBI" id="CHEBI:15377"/>
        <dbReference type="ChEBI" id="CHEBI:15378"/>
        <dbReference type="ChEBI" id="CHEBI:17790"/>
        <dbReference type="ChEBI" id="CHEBI:29973"/>
        <dbReference type="ChEBI" id="CHEBI:82795"/>
        <dbReference type="EC" id="3.1.1.61"/>
    </reaction>
</comment>
<evidence type="ECO:0000313" key="8">
    <source>
        <dbReference type="EMBL" id="GAA0495727.1"/>
    </source>
</evidence>
<dbReference type="InterPro" id="IPR008248">
    <property type="entry name" value="CheB-like"/>
</dbReference>
<comment type="caution">
    <text evidence="8">The sequence shown here is derived from an EMBL/GenBank/DDBJ whole genome shotgun (WGS) entry which is preliminary data.</text>
</comment>
<comment type="domain">
    <text evidence="3">Contains a C-terminal catalytic domain, and an N-terminal region which modulates catalytic activity.</text>
</comment>
<comment type="catalytic activity">
    <reaction evidence="3">
        <text>L-glutaminyl-[protein] + H2O = L-glutamyl-[protein] + NH4(+)</text>
        <dbReference type="Rhea" id="RHEA:16441"/>
        <dbReference type="Rhea" id="RHEA-COMP:10207"/>
        <dbReference type="Rhea" id="RHEA-COMP:10208"/>
        <dbReference type="ChEBI" id="CHEBI:15377"/>
        <dbReference type="ChEBI" id="CHEBI:28938"/>
        <dbReference type="ChEBI" id="CHEBI:29973"/>
        <dbReference type="ChEBI" id="CHEBI:30011"/>
        <dbReference type="EC" id="3.5.1.44"/>
    </reaction>
</comment>
<keyword evidence="1 3" id="KW-0378">Hydrolase</keyword>
<name>A0ABN1BE52_9BACI</name>
<dbReference type="PROSITE" id="PS50110">
    <property type="entry name" value="RESPONSE_REGULATORY"/>
    <property type="match status" value="1"/>
</dbReference>
<feature type="active site" evidence="3 4">
    <location>
        <position position="291"/>
    </location>
</feature>
<dbReference type="Pfam" id="PF00072">
    <property type="entry name" value="Response_reg"/>
    <property type="match status" value="1"/>
</dbReference>
<organism evidence="8 9">
    <name type="scientific">Salinibacillus aidingensis</name>
    <dbReference type="NCBI Taxonomy" id="237684"/>
    <lineage>
        <taxon>Bacteria</taxon>
        <taxon>Bacillati</taxon>
        <taxon>Bacillota</taxon>
        <taxon>Bacilli</taxon>
        <taxon>Bacillales</taxon>
        <taxon>Bacillaceae</taxon>
        <taxon>Salinibacillus</taxon>
    </lineage>
</organism>
<feature type="modified residue" description="4-aspartylphosphate" evidence="3 5">
    <location>
        <position position="56"/>
    </location>
</feature>
<proteinExistence type="inferred from homology"/>
<dbReference type="Pfam" id="PF01339">
    <property type="entry name" value="CheB_methylest"/>
    <property type="match status" value="1"/>
</dbReference>
<dbReference type="SUPFAM" id="SSF52738">
    <property type="entry name" value="Methylesterase CheB, C-terminal domain"/>
    <property type="match status" value="1"/>
</dbReference>
<feature type="domain" description="Response regulatory" evidence="6">
    <location>
        <begin position="5"/>
        <end position="122"/>
    </location>
</feature>
<comment type="subcellular location">
    <subcellularLocation>
        <location evidence="3">Cytoplasm</location>
    </subcellularLocation>
</comment>
<dbReference type="PANTHER" id="PTHR42872">
    <property type="entry name" value="PROTEIN-GLUTAMATE METHYLESTERASE/PROTEIN-GLUTAMINE GLUTAMINASE"/>
    <property type="match status" value="1"/>
</dbReference>
<dbReference type="SMART" id="SM00448">
    <property type="entry name" value="REC"/>
    <property type="match status" value="1"/>
</dbReference>
<evidence type="ECO:0000259" key="6">
    <source>
        <dbReference type="PROSITE" id="PS50110"/>
    </source>
</evidence>
<evidence type="ECO:0000313" key="9">
    <source>
        <dbReference type="Proteomes" id="UP001500880"/>
    </source>
</evidence>
<dbReference type="RefSeq" id="WP_343841160.1">
    <property type="nucleotide sequence ID" value="NZ_BAAADO010000004.1"/>
</dbReference>
<feature type="active site" evidence="3 4">
    <location>
        <position position="195"/>
    </location>
</feature>
<comment type="similarity">
    <text evidence="3">Belongs to the CheB family.</text>
</comment>
<gene>
    <name evidence="3 8" type="primary">cheB</name>
    <name evidence="8" type="ORF">GCM10008986_23150</name>
</gene>
<dbReference type="EC" id="3.5.1.44" evidence="3"/>
<accession>A0ABN1BE52</accession>
<dbReference type="EC" id="3.1.1.61" evidence="3"/>
<dbReference type="PROSITE" id="PS50122">
    <property type="entry name" value="CHEB"/>
    <property type="match status" value="1"/>
</dbReference>
<dbReference type="InterPro" id="IPR001789">
    <property type="entry name" value="Sig_transdc_resp-reg_receiver"/>
</dbReference>
<evidence type="ECO:0000259" key="7">
    <source>
        <dbReference type="PROSITE" id="PS50122"/>
    </source>
</evidence>
<dbReference type="InterPro" id="IPR011006">
    <property type="entry name" value="CheY-like_superfamily"/>
</dbReference>
<dbReference type="HAMAP" id="MF_00099">
    <property type="entry name" value="CheB_chemtxs"/>
    <property type="match status" value="1"/>
</dbReference>
<dbReference type="NCBIfam" id="NF001965">
    <property type="entry name" value="PRK00742.1"/>
    <property type="match status" value="1"/>
</dbReference>
<keyword evidence="3 5" id="KW-0597">Phosphoprotein</keyword>
<dbReference type="InterPro" id="IPR035909">
    <property type="entry name" value="CheB_C"/>
</dbReference>
<comment type="PTM">
    <text evidence="3">Phosphorylated by CheA. Phosphorylation of the N-terminal regulatory domain activates the methylesterase activity.</text>
</comment>
<sequence length="350" mass="37773">MQNIRVLVIDDSAFMRKMISDILNQDDQIQVVGTARNGQDGIQKIKSLSPDVITLDVEMPVMNGIEALEKIMKECPVPAVMVSSVTKSGADSTLQALHLGAIDFITKPSGSISLDIYKTEYEIISKVKHAATVNVHQIHTKATLPKPASSRTDSTVSQKKKIVVIGVSTGGPRALQSLIPALPDDFPAPILIVQHMPAAFTKSLAERLDRESKLSVKEAVNGEILSKGVVYIAAGDYHLEIKRTGTSLTALVVQSEPVNGHRPSVNKLFESAADLKHYEKYALILTGMGSDGSKGIQTLKEKDKGTKVIVESEESAVIFGMPKAALNTKEVNHVVSIDQMGSLLCELVQN</sequence>